<gene>
    <name evidence="2" type="ORF">J2W69_002615</name>
</gene>
<evidence type="ECO:0000313" key="2">
    <source>
        <dbReference type="EMBL" id="MDR7121658.1"/>
    </source>
</evidence>
<evidence type="ECO:0008006" key="4">
    <source>
        <dbReference type="Google" id="ProtNLM"/>
    </source>
</evidence>
<keyword evidence="3" id="KW-1185">Reference proteome</keyword>
<name>A0ABU1W1S5_9GAMM</name>
<evidence type="ECO:0000256" key="1">
    <source>
        <dbReference type="SAM" id="MobiDB-lite"/>
    </source>
</evidence>
<dbReference type="Proteomes" id="UP001257909">
    <property type="component" value="Unassembled WGS sequence"/>
</dbReference>
<comment type="caution">
    <text evidence="2">The sequence shown here is derived from an EMBL/GenBank/DDBJ whole genome shotgun (WGS) entry which is preliminary data.</text>
</comment>
<sequence>MMEISSAFASGFQGFQRASDAVTEATVNINQQAAQSSNQRALETPVESRTGPSMEQSLVTLGSEQINAEANLKSVKTADEMLGSIIDLRV</sequence>
<protein>
    <recommendedName>
        <fullName evidence="4">Excinuclease ATPase subunit</fullName>
    </recommendedName>
</protein>
<proteinExistence type="predicted"/>
<feature type="region of interest" description="Disordered" evidence="1">
    <location>
        <begin position="32"/>
        <end position="53"/>
    </location>
</feature>
<organism evidence="2 3">
    <name type="scientific">Rheinheimera soli</name>
    <dbReference type="NCBI Taxonomy" id="443616"/>
    <lineage>
        <taxon>Bacteria</taxon>
        <taxon>Pseudomonadati</taxon>
        <taxon>Pseudomonadota</taxon>
        <taxon>Gammaproteobacteria</taxon>
        <taxon>Chromatiales</taxon>
        <taxon>Chromatiaceae</taxon>
        <taxon>Rheinheimera</taxon>
    </lineage>
</organism>
<evidence type="ECO:0000313" key="3">
    <source>
        <dbReference type="Proteomes" id="UP001257909"/>
    </source>
</evidence>
<reference evidence="2 3" key="1">
    <citation type="submission" date="2023-07" db="EMBL/GenBank/DDBJ databases">
        <title>Sorghum-associated microbial communities from plants grown in Nebraska, USA.</title>
        <authorList>
            <person name="Schachtman D."/>
        </authorList>
    </citation>
    <scope>NUCLEOTIDE SEQUENCE [LARGE SCALE GENOMIC DNA]</scope>
    <source>
        <strain evidence="2 3">4138</strain>
    </source>
</reference>
<dbReference type="EMBL" id="JAVDWR010000008">
    <property type="protein sequence ID" value="MDR7121658.1"/>
    <property type="molecule type" value="Genomic_DNA"/>
</dbReference>
<accession>A0ABU1W1S5</accession>